<comment type="caution">
    <text evidence="1">The sequence shown here is derived from an EMBL/GenBank/DDBJ whole genome shotgun (WGS) entry which is preliminary data.</text>
</comment>
<gene>
    <name evidence="1" type="ORF">ACOLOM_LOCUS8194</name>
</gene>
<sequence>MPSQVINDAKPFIRLPFPPTINPHDLITFSNGNCTPSRAPNAFIIYRKLFIKTAKNEGYTLPMTVISSMASKSWEQEPEIVRIEYRRIAKEAFEYRNELFPRAKRGGKRKTWNLISFDHKSDRKNELCKSLNEPLKMQQKVDVPVSFPDFNCPSPVLNPGLFSEFTNYIYPSPDLTVSSEFSSPDINSPLISVENPYINSPIQSDGFSSPDIGEEFEFNPNINSSTISLEKYQTNSPIQAEEYFYSSNTDVYTENSSFIGFFENQLGLGIFESENVSENNRDLQEENITDSSLLNNSSNAFPQLNTDNQSDNTQIPLSDLLYSLDSTPVFNGDLTNSDVADCLFDL</sequence>
<protein>
    <submittedName>
        <fullName evidence="1">158_t:CDS:1</fullName>
    </submittedName>
</protein>
<feature type="non-terminal residue" evidence="1">
    <location>
        <position position="346"/>
    </location>
</feature>
<evidence type="ECO:0000313" key="1">
    <source>
        <dbReference type="EMBL" id="CAG8649186.1"/>
    </source>
</evidence>
<dbReference type="Proteomes" id="UP000789525">
    <property type="component" value="Unassembled WGS sequence"/>
</dbReference>
<proteinExistence type="predicted"/>
<accession>A0ACA9NDL6</accession>
<dbReference type="EMBL" id="CAJVPT010020577">
    <property type="protein sequence ID" value="CAG8649186.1"/>
    <property type="molecule type" value="Genomic_DNA"/>
</dbReference>
<evidence type="ECO:0000313" key="2">
    <source>
        <dbReference type="Proteomes" id="UP000789525"/>
    </source>
</evidence>
<keyword evidence="2" id="KW-1185">Reference proteome</keyword>
<organism evidence="1 2">
    <name type="scientific">Acaulospora colombiana</name>
    <dbReference type="NCBI Taxonomy" id="27376"/>
    <lineage>
        <taxon>Eukaryota</taxon>
        <taxon>Fungi</taxon>
        <taxon>Fungi incertae sedis</taxon>
        <taxon>Mucoromycota</taxon>
        <taxon>Glomeromycotina</taxon>
        <taxon>Glomeromycetes</taxon>
        <taxon>Diversisporales</taxon>
        <taxon>Acaulosporaceae</taxon>
        <taxon>Acaulospora</taxon>
    </lineage>
</organism>
<name>A0ACA9NDL6_9GLOM</name>
<reference evidence="1" key="1">
    <citation type="submission" date="2021-06" db="EMBL/GenBank/DDBJ databases">
        <authorList>
            <person name="Kallberg Y."/>
            <person name="Tangrot J."/>
            <person name="Rosling A."/>
        </authorList>
    </citation>
    <scope>NUCLEOTIDE SEQUENCE</scope>
    <source>
        <strain evidence="1">CL356</strain>
    </source>
</reference>